<dbReference type="STRING" id="1798650.A2945_00055"/>
<organism evidence="1 2">
    <name type="scientific">Candidatus Liptonbacteria bacterium RIFCSPLOWO2_01_FULL_52_25</name>
    <dbReference type="NCBI Taxonomy" id="1798650"/>
    <lineage>
        <taxon>Bacteria</taxon>
        <taxon>Candidatus Liptoniibacteriota</taxon>
    </lineage>
</organism>
<evidence type="ECO:0000313" key="2">
    <source>
        <dbReference type="Proteomes" id="UP000178880"/>
    </source>
</evidence>
<reference evidence="1 2" key="1">
    <citation type="journal article" date="2016" name="Nat. Commun.">
        <title>Thousands of microbial genomes shed light on interconnected biogeochemical processes in an aquifer system.</title>
        <authorList>
            <person name="Anantharaman K."/>
            <person name="Brown C.T."/>
            <person name="Hug L.A."/>
            <person name="Sharon I."/>
            <person name="Castelle C.J."/>
            <person name="Probst A.J."/>
            <person name="Thomas B.C."/>
            <person name="Singh A."/>
            <person name="Wilkins M.J."/>
            <person name="Karaoz U."/>
            <person name="Brodie E.L."/>
            <person name="Williams K.H."/>
            <person name="Hubbard S.S."/>
            <person name="Banfield J.F."/>
        </authorList>
    </citation>
    <scope>NUCLEOTIDE SEQUENCE [LARGE SCALE GENOMIC DNA]</scope>
</reference>
<comment type="caution">
    <text evidence="1">The sequence shown here is derived from an EMBL/GenBank/DDBJ whole genome shotgun (WGS) entry which is preliminary data.</text>
</comment>
<dbReference type="InterPro" id="IPR035093">
    <property type="entry name" value="RelE/ParE_toxin_dom_sf"/>
</dbReference>
<dbReference type="Gene3D" id="3.30.2310.20">
    <property type="entry name" value="RelE-like"/>
    <property type="match status" value="1"/>
</dbReference>
<proteinExistence type="predicted"/>
<sequence>MNLRYTELFRQNFSSLPKVIKDKYRKQEKFLLISVRYPSLRAKKYDESGDVWQARVDDHYRFYFQIESDTYVIVNILPHSD</sequence>
<evidence type="ECO:0000313" key="1">
    <source>
        <dbReference type="EMBL" id="OGY99081.1"/>
    </source>
</evidence>
<dbReference type="Proteomes" id="UP000178880">
    <property type="component" value="Unassembled WGS sequence"/>
</dbReference>
<accession>A0A1G2CD23</accession>
<dbReference type="AlphaFoldDB" id="A0A1G2CD23"/>
<gene>
    <name evidence="1" type="ORF">A2945_00055</name>
</gene>
<dbReference type="EMBL" id="MHLA01000022">
    <property type="protein sequence ID" value="OGY99081.1"/>
    <property type="molecule type" value="Genomic_DNA"/>
</dbReference>
<evidence type="ECO:0008006" key="3">
    <source>
        <dbReference type="Google" id="ProtNLM"/>
    </source>
</evidence>
<dbReference type="SUPFAM" id="SSF143011">
    <property type="entry name" value="RelE-like"/>
    <property type="match status" value="1"/>
</dbReference>
<protein>
    <recommendedName>
        <fullName evidence="3">Addiction module toxin RelE</fullName>
    </recommendedName>
</protein>
<name>A0A1G2CD23_9BACT</name>